<feature type="non-terminal residue" evidence="1">
    <location>
        <position position="241"/>
    </location>
</feature>
<dbReference type="AlphaFoldDB" id="A0A383CC91"/>
<feature type="non-terminal residue" evidence="1">
    <location>
        <position position="1"/>
    </location>
</feature>
<sequence>VVGQAGRTPAKRYAPDDVTPADLRDATLVVWETPLPEGEMESALERFAKEGGRVVFFPPGQPATARFAGLGWSEKQTSGEAGFAVGRWDEDQGPLANTDEGLPLPLAKLNVRQRQQVVGQAAVLAAFDDGHALLLRQSLDQGEIYFCTTLPRLAWSEMGDGLVVVPMLQRLLAAGSQRLQRDSVAECGQVGAGDLQLDWRSAETGQPGNMQTQAGIYKNGDRGLVVNRPAAEDEFKRVEDS</sequence>
<dbReference type="PANTHER" id="PTHR37464">
    <property type="entry name" value="BLL2463 PROTEIN"/>
    <property type="match status" value="1"/>
</dbReference>
<organism evidence="1">
    <name type="scientific">marine metagenome</name>
    <dbReference type="NCBI Taxonomy" id="408172"/>
    <lineage>
        <taxon>unclassified sequences</taxon>
        <taxon>metagenomes</taxon>
        <taxon>ecological metagenomes</taxon>
    </lineage>
</organism>
<name>A0A383CC91_9ZZZZ</name>
<accession>A0A383CC91</accession>
<evidence type="ECO:0008006" key="2">
    <source>
        <dbReference type="Google" id="ProtNLM"/>
    </source>
</evidence>
<dbReference type="EMBL" id="UINC01207211">
    <property type="protein sequence ID" value="SVE29208.1"/>
    <property type="molecule type" value="Genomic_DNA"/>
</dbReference>
<dbReference type="PANTHER" id="PTHR37464:SF1">
    <property type="entry name" value="BLL2463 PROTEIN"/>
    <property type="match status" value="1"/>
</dbReference>
<proteinExistence type="predicted"/>
<evidence type="ECO:0000313" key="1">
    <source>
        <dbReference type="EMBL" id="SVE29208.1"/>
    </source>
</evidence>
<gene>
    <name evidence="1" type="ORF">METZ01_LOCUS482062</name>
</gene>
<reference evidence="1" key="1">
    <citation type="submission" date="2018-05" db="EMBL/GenBank/DDBJ databases">
        <authorList>
            <person name="Lanie J.A."/>
            <person name="Ng W.-L."/>
            <person name="Kazmierczak K.M."/>
            <person name="Andrzejewski T.M."/>
            <person name="Davidsen T.M."/>
            <person name="Wayne K.J."/>
            <person name="Tettelin H."/>
            <person name="Glass J.I."/>
            <person name="Rusch D."/>
            <person name="Podicherti R."/>
            <person name="Tsui H.-C.T."/>
            <person name="Winkler M.E."/>
        </authorList>
    </citation>
    <scope>NUCLEOTIDE SEQUENCE</scope>
</reference>
<protein>
    <recommendedName>
        <fullName evidence="2">DUF4350 domain-containing protein</fullName>
    </recommendedName>
</protein>